<dbReference type="HOGENOM" id="CLU_2697784_0_0_5"/>
<protein>
    <submittedName>
        <fullName evidence="1">Uncharacterized protein</fullName>
    </submittedName>
</protein>
<accession>X5MBS9</accession>
<evidence type="ECO:0000313" key="2">
    <source>
        <dbReference type="Proteomes" id="UP000032160"/>
    </source>
</evidence>
<proteinExistence type="predicted"/>
<dbReference type="AlphaFoldDB" id="X5MBS9"/>
<reference evidence="1 2" key="1">
    <citation type="journal article" date="2014" name="Front. Genet.">
        <title>Genome and metabolic network of "Candidatus Phaeomarinobacter ectocarpi" Ec32, a new candidate genus of Alphaproteobacteria frequently associated with brown algae.</title>
        <authorList>
            <person name="Dittami S.M."/>
            <person name="Barbeyron T."/>
            <person name="Boyen C."/>
            <person name="Cambefort J."/>
            <person name="Collet G."/>
            <person name="Delage L."/>
            <person name="Gobet A."/>
            <person name="Groisillier A."/>
            <person name="Leblanc C."/>
            <person name="Michel G."/>
            <person name="Scornet D."/>
            <person name="Siegel A."/>
            <person name="Tapia J.E."/>
            <person name="Tonon T."/>
        </authorList>
    </citation>
    <scope>NUCLEOTIDE SEQUENCE [LARGE SCALE GENOMIC DNA]</scope>
    <source>
        <strain evidence="1 2">Ec32</strain>
    </source>
</reference>
<evidence type="ECO:0000313" key="1">
    <source>
        <dbReference type="EMBL" id="CDO58482.1"/>
    </source>
</evidence>
<gene>
    <name evidence="1" type="ORF">BN1012_Phect268</name>
</gene>
<keyword evidence="2" id="KW-1185">Reference proteome</keyword>
<dbReference type="KEGG" id="pect:BN1012_Phect268"/>
<sequence length="73" mass="8225">MDPEEVTAQQLKRLVPDHLHYLELMNKRLDDQQTIFGGGGLLDRDMGFCQSTMDEFKQRALADGNKAGAGVFR</sequence>
<organism evidence="1 2">
    <name type="scientific">Candidatus Phaeomarinibacter ectocarpi</name>
    <dbReference type="NCBI Taxonomy" id="1458461"/>
    <lineage>
        <taxon>Bacteria</taxon>
        <taxon>Pseudomonadati</taxon>
        <taxon>Pseudomonadota</taxon>
        <taxon>Alphaproteobacteria</taxon>
        <taxon>Hyphomicrobiales</taxon>
        <taxon>Parvibaculaceae</taxon>
        <taxon>Candidatus Phaeomarinibacter</taxon>
    </lineage>
</organism>
<name>X5MBS9_9HYPH</name>
<dbReference type="EMBL" id="HG966617">
    <property type="protein sequence ID" value="CDO58482.1"/>
    <property type="molecule type" value="Genomic_DNA"/>
</dbReference>
<dbReference type="Proteomes" id="UP000032160">
    <property type="component" value="Chromosome I"/>
</dbReference>